<dbReference type="KEGG" id="pki:111841227"/>
<dbReference type="AlphaFoldDB" id="A0A3B3QQZ8"/>
<dbReference type="InterPro" id="IPR036855">
    <property type="entry name" value="Znf_CCCH_sf"/>
</dbReference>
<feature type="compositionally biased region" description="Low complexity" evidence="5">
    <location>
        <begin position="68"/>
        <end position="88"/>
    </location>
</feature>
<evidence type="ECO:0000256" key="3">
    <source>
        <dbReference type="ARBA" id="ARBA00022833"/>
    </source>
</evidence>
<organism evidence="7 8">
    <name type="scientific">Paramormyrops kingsleyae</name>
    <dbReference type="NCBI Taxonomy" id="1676925"/>
    <lineage>
        <taxon>Eukaryota</taxon>
        <taxon>Metazoa</taxon>
        <taxon>Chordata</taxon>
        <taxon>Craniata</taxon>
        <taxon>Vertebrata</taxon>
        <taxon>Euteleostomi</taxon>
        <taxon>Actinopterygii</taxon>
        <taxon>Neopterygii</taxon>
        <taxon>Teleostei</taxon>
        <taxon>Osteoglossocephala</taxon>
        <taxon>Osteoglossomorpha</taxon>
        <taxon>Osteoglossiformes</taxon>
        <taxon>Mormyridae</taxon>
        <taxon>Paramormyrops</taxon>
    </lineage>
</organism>
<keyword evidence="3 4" id="KW-0862">Zinc</keyword>
<dbReference type="GeneID" id="111841227"/>
<evidence type="ECO:0000259" key="6">
    <source>
        <dbReference type="PROSITE" id="PS50103"/>
    </source>
</evidence>
<feature type="compositionally biased region" description="Basic and acidic residues" evidence="5">
    <location>
        <begin position="22"/>
        <end position="37"/>
    </location>
</feature>
<dbReference type="GO" id="GO:0008270">
    <property type="term" value="F:zinc ion binding"/>
    <property type="evidence" value="ECO:0007669"/>
    <property type="project" value="UniProtKB-KW"/>
</dbReference>
<dbReference type="InterPro" id="IPR000571">
    <property type="entry name" value="Znf_CCCH"/>
</dbReference>
<evidence type="ECO:0000256" key="1">
    <source>
        <dbReference type="ARBA" id="ARBA00022723"/>
    </source>
</evidence>
<reference evidence="7" key="1">
    <citation type="submission" date="2025-08" db="UniProtKB">
        <authorList>
            <consortium name="Ensembl"/>
        </authorList>
    </citation>
    <scope>IDENTIFICATION</scope>
</reference>
<feature type="compositionally biased region" description="Polar residues" evidence="5">
    <location>
        <begin position="173"/>
        <end position="190"/>
    </location>
</feature>
<dbReference type="Proteomes" id="UP000261540">
    <property type="component" value="Unplaced"/>
</dbReference>
<evidence type="ECO:0000313" key="8">
    <source>
        <dbReference type="Proteomes" id="UP000261540"/>
    </source>
</evidence>
<dbReference type="SUPFAM" id="SSF90229">
    <property type="entry name" value="CCCH zinc finger"/>
    <property type="match status" value="1"/>
</dbReference>
<accession>A0A3B3QQZ8</accession>
<dbReference type="GeneTree" id="ENSGT00520000058756"/>
<feature type="domain" description="C3H1-type" evidence="6">
    <location>
        <begin position="134"/>
        <end position="162"/>
    </location>
</feature>
<dbReference type="STRING" id="1676925.ENSPKIP00000007831"/>
<dbReference type="Pfam" id="PF00642">
    <property type="entry name" value="zf-CCCH"/>
    <property type="match status" value="1"/>
</dbReference>
<keyword evidence="1 4" id="KW-0479">Metal-binding</keyword>
<keyword evidence="2 4" id="KW-0863">Zinc-finger</keyword>
<feature type="compositionally biased region" description="Basic residues" evidence="5">
    <location>
        <begin position="222"/>
        <end position="231"/>
    </location>
</feature>
<feature type="region of interest" description="Disordered" evidence="5">
    <location>
        <begin position="166"/>
        <end position="240"/>
    </location>
</feature>
<evidence type="ECO:0000256" key="5">
    <source>
        <dbReference type="SAM" id="MobiDB-lite"/>
    </source>
</evidence>
<evidence type="ECO:0000256" key="2">
    <source>
        <dbReference type="ARBA" id="ARBA00022771"/>
    </source>
</evidence>
<dbReference type="RefSeq" id="XP_023662595.1">
    <property type="nucleotide sequence ID" value="XM_023806827.2"/>
</dbReference>
<dbReference type="PROSITE" id="PS50103">
    <property type="entry name" value="ZF_C3H1"/>
    <property type="match status" value="1"/>
</dbReference>
<evidence type="ECO:0000313" key="7">
    <source>
        <dbReference type="Ensembl" id="ENSPKIP00000007831.1"/>
    </source>
</evidence>
<reference evidence="7" key="2">
    <citation type="submission" date="2025-09" db="UniProtKB">
        <authorList>
            <consortium name="Ensembl"/>
        </authorList>
    </citation>
    <scope>IDENTIFICATION</scope>
</reference>
<proteinExistence type="predicted"/>
<dbReference type="Ensembl" id="ENSPKIT00000031899.1">
    <property type="protein sequence ID" value="ENSPKIP00000007831.1"/>
    <property type="gene ID" value="ENSPKIG00000023576.1"/>
</dbReference>
<feature type="zinc finger region" description="C3H1-type" evidence="4">
    <location>
        <begin position="134"/>
        <end position="162"/>
    </location>
</feature>
<feature type="region of interest" description="Disordered" evidence="5">
    <location>
        <begin position="1"/>
        <end position="101"/>
    </location>
</feature>
<protein>
    <submittedName>
        <fullName evidence="7">Si:ch211-113e8.11</fullName>
    </submittedName>
</protein>
<feature type="compositionally biased region" description="Low complexity" evidence="5">
    <location>
        <begin position="44"/>
        <end position="56"/>
    </location>
</feature>
<name>A0A3B3QQZ8_9TELE</name>
<sequence>MSANALPLVGYGSSSDSDSDAGEQRQHETDGHNESGTKMKSQNLLLESGFGSSSSSDSEENPNVQTGPEVPVEPEANVPASATPQPGGRLPPPPPSVLFGSSVFANPFKEQAEEQLSFLQKHVPLTAQARPSHIGGRGMCVAYRRDGRCRFGSSCKFAHDSDLQIPVDGQRGTVPSHQSNLSSSAQQSTAKEPEGDSVEVLEEVGRRKRKVGLSDSLTPPKKALKQYKAQRKKEGLSPLS</sequence>
<evidence type="ECO:0000256" key="4">
    <source>
        <dbReference type="PROSITE-ProRule" id="PRU00723"/>
    </source>
</evidence>
<dbReference type="Gene3D" id="4.10.1000.10">
    <property type="entry name" value="Zinc finger, CCCH-type"/>
    <property type="match status" value="1"/>
</dbReference>
<dbReference type="OrthoDB" id="336321at2759"/>
<keyword evidence="8" id="KW-1185">Reference proteome</keyword>